<keyword evidence="2" id="KW-0698">rRNA processing</keyword>
<dbReference type="Pfam" id="PF10273">
    <property type="entry name" value="WGG"/>
    <property type="match status" value="1"/>
</dbReference>
<evidence type="ECO:0000313" key="5">
    <source>
        <dbReference type="Proteomes" id="UP000073492"/>
    </source>
</evidence>
<sequence>MAATAHNGPVPATAPAKATEAQLIAAFDHSIWYLLDLWQPLSIAVENGWGGGNSADKRDWFAGAVSEFLNQPQYINPPAGAILTFADMQEDLEVFLLQIMQDEFDCNIEDESEVDVANSILKVRKAMTESLSTAAAHEVKQRWENRGSKKHDKVVVQETNQEVGDDEEWDGFDEDGDEDMDEAPQLVQAPAQPKERSILEVDEDGFTKVPSKKKR</sequence>
<evidence type="ECO:0000256" key="1">
    <source>
        <dbReference type="ARBA" id="ARBA00006524"/>
    </source>
</evidence>
<evidence type="ECO:0008006" key="6">
    <source>
        <dbReference type="Google" id="ProtNLM"/>
    </source>
</evidence>
<feature type="compositionally biased region" description="Basic and acidic residues" evidence="3">
    <location>
        <begin position="138"/>
        <end position="147"/>
    </location>
</feature>
<dbReference type="OrthoDB" id="263560at2759"/>
<reference evidence="4 5" key="1">
    <citation type="submission" date="2015-07" db="EMBL/GenBank/DDBJ databases">
        <title>Comparative genomics of the Sigatoka disease complex on banana suggests a link between parallel evolutionary changes in Pseudocercospora fijiensis and Pseudocercospora eumusae and increased virulence on the banana host.</title>
        <authorList>
            <person name="Chang T.-C."/>
            <person name="Salvucci A."/>
            <person name="Crous P.W."/>
            <person name="Stergiopoulos I."/>
        </authorList>
    </citation>
    <scope>NUCLEOTIDE SEQUENCE [LARGE SCALE GENOMIC DNA]</scope>
    <source>
        <strain evidence="4 5">CBS 116634</strain>
    </source>
</reference>
<evidence type="ECO:0000256" key="2">
    <source>
        <dbReference type="ARBA" id="ARBA00022552"/>
    </source>
</evidence>
<dbReference type="GO" id="GO:0006364">
    <property type="term" value="P:rRNA processing"/>
    <property type="evidence" value="ECO:0007669"/>
    <property type="project" value="UniProtKB-KW"/>
</dbReference>
<name>A0A139HL04_9PEZI</name>
<keyword evidence="5" id="KW-1185">Reference proteome</keyword>
<feature type="region of interest" description="Disordered" evidence="3">
    <location>
        <begin position="138"/>
        <end position="215"/>
    </location>
</feature>
<feature type="compositionally biased region" description="Acidic residues" evidence="3">
    <location>
        <begin position="163"/>
        <end position="182"/>
    </location>
</feature>
<dbReference type="Proteomes" id="UP000073492">
    <property type="component" value="Unassembled WGS sequence"/>
</dbReference>
<gene>
    <name evidence="4" type="ORF">AC579_2662</name>
</gene>
<dbReference type="STRING" id="113226.A0A139HL04"/>
<accession>A0A139HL04</accession>
<comment type="caution">
    <text evidence="4">The sequence shown here is derived from an EMBL/GenBank/DDBJ whole genome shotgun (WGS) entry which is preliminary data.</text>
</comment>
<organism evidence="4 5">
    <name type="scientific">Pseudocercospora musae</name>
    <dbReference type="NCBI Taxonomy" id="113226"/>
    <lineage>
        <taxon>Eukaryota</taxon>
        <taxon>Fungi</taxon>
        <taxon>Dikarya</taxon>
        <taxon>Ascomycota</taxon>
        <taxon>Pezizomycotina</taxon>
        <taxon>Dothideomycetes</taxon>
        <taxon>Dothideomycetidae</taxon>
        <taxon>Mycosphaerellales</taxon>
        <taxon>Mycosphaerellaceae</taxon>
        <taxon>Pseudocercospora</taxon>
    </lineage>
</organism>
<dbReference type="AlphaFoldDB" id="A0A139HL04"/>
<protein>
    <recommendedName>
        <fullName evidence="6">Pre-rRNA-processing protein TSR2</fullName>
    </recommendedName>
</protein>
<evidence type="ECO:0000256" key="3">
    <source>
        <dbReference type="SAM" id="MobiDB-lite"/>
    </source>
</evidence>
<dbReference type="EMBL" id="LFZO01000613">
    <property type="protein sequence ID" value="KXT03067.1"/>
    <property type="molecule type" value="Genomic_DNA"/>
</dbReference>
<dbReference type="InterPro" id="IPR019398">
    <property type="entry name" value="Pre-rRNA_process_TSR2"/>
</dbReference>
<dbReference type="PANTHER" id="PTHR21250">
    <property type="entry name" value="PRE-RRNA-PROCESSING PROTEIN TSR2 HOMOLOG"/>
    <property type="match status" value="1"/>
</dbReference>
<evidence type="ECO:0000313" key="4">
    <source>
        <dbReference type="EMBL" id="KXT03067.1"/>
    </source>
</evidence>
<proteinExistence type="inferred from homology"/>
<comment type="similarity">
    <text evidence="1">Belongs to the TSR2 family.</text>
</comment>